<feature type="region of interest" description="Disordered" evidence="1">
    <location>
        <begin position="56"/>
        <end position="97"/>
    </location>
</feature>
<sequence>LETETEKSAFYVSYYILWINYYNTLDYAISLISLLYIFQNECETASGHNMNDMNVDNLSAPVTPASSTSTRGNSSSVNMSRPQSTSRRRKLSRDDQKTNEVMELVGKKLNSLPQEDVFDVFGKHIANKLRSLNNVQNVFAQKLINDVLFEAEMENLSRSFQVVDMGVPHNNFGTTGGSYGCQPRWQECPSQPPYHQTGQQPSQQSYQPSQQSFLKNGQQPYEQTGQQPLMPQGNVDKSTDVANFLKSFQAN</sequence>
<dbReference type="EMBL" id="GEDC01008999">
    <property type="protein sequence ID" value="JAS28299.1"/>
    <property type="molecule type" value="Transcribed_RNA"/>
</dbReference>
<reference evidence="2" key="1">
    <citation type="submission" date="2015-12" db="EMBL/GenBank/DDBJ databases">
        <title>De novo transcriptome assembly of four potential Pierce s Disease insect vectors from Arizona vineyards.</title>
        <authorList>
            <person name="Tassone E.E."/>
        </authorList>
    </citation>
    <scope>NUCLEOTIDE SEQUENCE</scope>
</reference>
<dbReference type="PANTHER" id="PTHR21505:SF8">
    <property type="entry name" value="DPT-YFP REPRESSOR BY OVEREXPRESSION, ISOFORM D-RELATED"/>
    <property type="match status" value="1"/>
</dbReference>
<dbReference type="AlphaFoldDB" id="A0A1B6DRM3"/>
<feature type="compositionally biased region" description="Low complexity" evidence="1">
    <location>
        <begin position="59"/>
        <end position="76"/>
    </location>
</feature>
<name>A0A1B6DRM3_9HEMI</name>
<evidence type="ECO:0000313" key="2">
    <source>
        <dbReference type="EMBL" id="JAS28299.1"/>
    </source>
</evidence>
<organism evidence="2">
    <name type="scientific">Clastoptera arizonana</name>
    <name type="common">Arizona spittle bug</name>
    <dbReference type="NCBI Taxonomy" id="38151"/>
    <lineage>
        <taxon>Eukaryota</taxon>
        <taxon>Metazoa</taxon>
        <taxon>Ecdysozoa</taxon>
        <taxon>Arthropoda</taxon>
        <taxon>Hexapoda</taxon>
        <taxon>Insecta</taxon>
        <taxon>Pterygota</taxon>
        <taxon>Neoptera</taxon>
        <taxon>Paraneoptera</taxon>
        <taxon>Hemiptera</taxon>
        <taxon>Auchenorrhyncha</taxon>
        <taxon>Cercopoidea</taxon>
        <taxon>Clastopteridae</taxon>
        <taxon>Clastoptera</taxon>
    </lineage>
</organism>
<proteinExistence type="predicted"/>
<gene>
    <name evidence="2" type="ORF">g.31966</name>
</gene>
<accession>A0A1B6DRM3</accession>
<feature type="non-terminal residue" evidence="2">
    <location>
        <position position="1"/>
    </location>
</feature>
<evidence type="ECO:0000256" key="1">
    <source>
        <dbReference type="SAM" id="MobiDB-lite"/>
    </source>
</evidence>
<feature type="region of interest" description="Disordered" evidence="1">
    <location>
        <begin position="183"/>
        <end position="240"/>
    </location>
</feature>
<evidence type="ECO:0008006" key="3">
    <source>
        <dbReference type="Google" id="ProtNLM"/>
    </source>
</evidence>
<feature type="compositionally biased region" description="Polar residues" evidence="1">
    <location>
        <begin position="213"/>
        <end position="229"/>
    </location>
</feature>
<protein>
    <recommendedName>
        <fullName evidence="3">BESS domain-containing protein</fullName>
    </recommendedName>
</protein>
<feature type="compositionally biased region" description="Low complexity" evidence="1">
    <location>
        <begin position="199"/>
        <end position="212"/>
    </location>
</feature>
<dbReference type="PANTHER" id="PTHR21505">
    <property type="entry name" value="MADF DOMAIN-CONTAINING PROTEIN-RELATED"/>
    <property type="match status" value="1"/>
</dbReference>